<keyword evidence="3" id="KW-1185">Reference proteome</keyword>
<gene>
    <name evidence="2" type="ORF">BDP27DRAFT_1428075</name>
</gene>
<feature type="coiled-coil region" evidence="1">
    <location>
        <begin position="293"/>
        <end position="327"/>
    </location>
</feature>
<name>A0A9P5U0X1_9AGAR</name>
<protein>
    <submittedName>
        <fullName evidence="2">Uncharacterized protein</fullName>
    </submittedName>
</protein>
<dbReference type="EMBL" id="JADNRY010000176">
    <property type="protein sequence ID" value="KAF9062296.1"/>
    <property type="molecule type" value="Genomic_DNA"/>
</dbReference>
<reference evidence="2" key="1">
    <citation type="submission" date="2020-11" db="EMBL/GenBank/DDBJ databases">
        <authorList>
            <consortium name="DOE Joint Genome Institute"/>
            <person name="Ahrendt S."/>
            <person name="Riley R."/>
            <person name="Andreopoulos W."/>
            <person name="Labutti K."/>
            <person name="Pangilinan J."/>
            <person name="Ruiz-Duenas F.J."/>
            <person name="Barrasa J.M."/>
            <person name="Sanchez-Garcia M."/>
            <person name="Camarero S."/>
            <person name="Miyauchi S."/>
            <person name="Serrano A."/>
            <person name="Linde D."/>
            <person name="Babiker R."/>
            <person name="Drula E."/>
            <person name="Ayuso-Fernandez I."/>
            <person name="Pacheco R."/>
            <person name="Padilla G."/>
            <person name="Ferreira P."/>
            <person name="Barriuso J."/>
            <person name="Kellner H."/>
            <person name="Castanera R."/>
            <person name="Alfaro M."/>
            <person name="Ramirez L."/>
            <person name="Pisabarro A.G."/>
            <person name="Kuo A."/>
            <person name="Tritt A."/>
            <person name="Lipzen A."/>
            <person name="He G."/>
            <person name="Yan M."/>
            <person name="Ng V."/>
            <person name="Cullen D."/>
            <person name="Martin F."/>
            <person name="Rosso M.-N."/>
            <person name="Henrissat B."/>
            <person name="Hibbett D."/>
            <person name="Martinez A.T."/>
            <person name="Grigoriev I.V."/>
        </authorList>
    </citation>
    <scope>NUCLEOTIDE SEQUENCE</scope>
    <source>
        <strain evidence="2">AH 40177</strain>
    </source>
</reference>
<sequence length="333" mass="38154">MPTKKTITNVVEMREVTLPTTEWLARLRDENWDQSGRLRDLELCQVTMVEHYRQSSGLMPHEFIIARIEVSENKETRCIQLERLPDRWPLKPSENSCARGKEVVSGASVLESSNQTLIAVGAGSGEADRVFIQGPDDFSRARQAKGYKLVQSVALSKATMNVIDCACLAAVITESSRNYSLRSHMCWWWSAIFFRTVVACYNLENEVVKGPLFKLGGRVVIRGTSWSMIGSRGELHIPVDTFSVEEDTEIMREDYERLEAVQEMQPERNHVKGMMERYTNRRIETWEAIWVNVAEAGGEQQILKTRYAELERNFILLQHQLLEARSQSTTIHD</sequence>
<comment type="caution">
    <text evidence="2">The sequence shown here is derived from an EMBL/GenBank/DDBJ whole genome shotgun (WGS) entry which is preliminary data.</text>
</comment>
<evidence type="ECO:0000313" key="3">
    <source>
        <dbReference type="Proteomes" id="UP000772434"/>
    </source>
</evidence>
<dbReference type="AlphaFoldDB" id="A0A9P5U0X1"/>
<evidence type="ECO:0000313" key="2">
    <source>
        <dbReference type="EMBL" id="KAF9062296.1"/>
    </source>
</evidence>
<evidence type="ECO:0000256" key="1">
    <source>
        <dbReference type="SAM" id="Coils"/>
    </source>
</evidence>
<keyword evidence="1" id="KW-0175">Coiled coil</keyword>
<dbReference type="OrthoDB" id="2908765at2759"/>
<organism evidence="2 3">
    <name type="scientific">Rhodocollybia butyracea</name>
    <dbReference type="NCBI Taxonomy" id="206335"/>
    <lineage>
        <taxon>Eukaryota</taxon>
        <taxon>Fungi</taxon>
        <taxon>Dikarya</taxon>
        <taxon>Basidiomycota</taxon>
        <taxon>Agaricomycotina</taxon>
        <taxon>Agaricomycetes</taxon>
        <taxon>Agaricomycetidae</taxon>
        <taxon>Agaricales</taxon>
        <taxon>Marasmiineae</taxon>
        <taxon>Omphalotaceae</taxon>
        <taxon>Rhodocollybia</taxon>
    </lineage>
</organism>
<proteinExistence type="predicted"/>
<accession>A0A9P5U0X1</accession>
<dbReference type="Proteomes" id="UP000772434">
    <property type="component" value="Unassembled WGS sequence"/>
</dbReference>